<accession>A0A540M978</accession>
<sequence>MQGFGATELLMNSHENDDLRSAKIEQASKVILCYNFESPDRASAFLYGELGKTPLEFIFHHKKHECMTYAKRFAEASKLILLYYNVESPDRASAFLDGELGETPLESAFQDTKPEGLNHAKRFMAASKLILLRGERATPLVDEFSKSASQTAVLLKK</sequence>
<comment type="caution">
    <text evidence="1">The sequence shown here is derived from an EMBL/GenBank/DDBJ whole genome shotgun (WGS) entry which is preliminary data.</text>
</comment>
<proteinExistence type="predicted"/>
<protein>
    <submittedName>
        <fullName evidence="1">Uncharacterized protein</fullName>
    </submittedName>
</protein>
<dbReference type="AlphaFoldDB" id="A0A540M978"/>
<gene>
    <name evidence="1" type="ORF">C1H46_019077</name>
</gene>
<evidence type="ECO:0000313" key="1">
    <source>
        <dbReference type="EMBL" id="TQD95285.1"/>
    </source>
</evidence>
<organism evidence="1 2">
    <name type="scientific">Malus baccata</name>
    <name type="common">Siberian crab apple</name>
    <name type="synonym">Pyrus baccata</name>
    <dbReference type="NCBI Taxonomy" id="106549"/>
    <lineage>
        <taxon>Eukaryota</taxon>
        <taxon>Viridiplantae</taxon>
        <taxon>Streptophyta</taxon>
        <taxon>Embryophyta</taxon>
        <taxon>Tracheophyta</taxon>
        <taxon>Spermatophyta</taxon>
        <taxon>Magnoliopsida</taxon>
        <taxon>eudicotyledons</taxon>
        <taxon>Gunneridae</taxon>
        <taxon>Pentapetalae</taxon>
        <taxon>rosids</taxon>
        <taxon>fabids</taxon>
        <taxon>Rosales</taxon>
        <taxon>Rosaceae</taxon>
        <taxon>Amygdaloideae</taxon>
        <taxon>Maleae</taxon>
        <taxon>Malus</taxon>
    </lineage>
</organism>
<reference evidence="1 2" key="1">
    <citation type="journal article" date="2019" name="G3 (Bethesda)">
        <title>Sequencing of a Wild Apple (Malus baccata) Genome Unravels the Differences Between Cultivated and Wild Apple Species Regarding Disease Resistance and Cold Tolerance.</title>
        <authorList>
            <person name="Chen X."/>
        </authorList>
    </citation>
    <scope>NUCLEOTIDE SEQUENCE [LARGE SCALE GENOMIC DNA]</scope>
    <source>
        <strain evidence="2">cv. Shandingzi</strain>
        <tissue evidence="1">Leaves</tissue>
    </source>
</reference>
<dbReference type="EMBL" id="VIEB01000319">
    <property type="protein sequence ID" value="TQD95285.1"/>
    <property type="molecule type" value="Genomic_DNA"/>
</dbReference>
<keyword evidence="2" id="KW-1185">Reference proteome</keyword>
<evidence type="ECO:0000313" key="2">
    <source>
        <dbReference type="Proteomes" id="UP000315295"/>
    </source>
</evidence>
<name>A0A540M978_MALBA</name>
<dbReference type="Proteomes" id="UP000315295">
    <property type="component" value="Unassembled WGS sequence"/>
</dbReference>